<evidence type="ECO:0000256" key="12">
    <source>
        <dbReference type="ARBA" id="ARBA00032932"/>
    </source>
</evidence>
<dbReference type="PANTHER" id="PTHR30622:SF3">
    <property type="entry name" value="UNDECAPRENYL-DIPHOSPHATASE"/>
    <property type="match status" value="1"/>
</dbReference>
<evidence type="ECO:0000256" key="4">
    <source>
        <dbReference type="ARBA" id="ARBA00021581"/>
    </source>
</evidence>
<gene>
    <name evidence="15" type="primary">uppP2</name>
    <name evidence="14" type="synonym">uppP</name>
    <name evidence="15" type="ORF">SUTMEG_00050</name>
</gene>
<keyword evidence="9 14" id="KW-0472">Membrane</keyword>
<dbReference type="KEGG" id="sutt:SUTMEG_00050"/>
<dbReference type="EMBL" id="AP018786">
    <property type="protein sequence ID" value="BBF22114.1"/>
    <property type="molecule type" value="Genomic_DNA"/>
</dbReference>
<evidence type="ECO:0000256" key="11">
    <source>
        <dbReference type="ARBA" id="ARBA00032707"/>
    </source>
</evidence>
<dbReference type="PANTHER" id="PTHR30622">
    <property type="entry name" value="UNDECAPRENYL-DIPHOSPHATASE"/>
    <property type="match status" value="1"/>
</dbReference>
<comment type="function">
    <text evidence="14">Catalyzes the dephosphorylation of undecaprenyl diphosphate (UPP). Confers resistance to bacitracin.</text>
</comment>
<dbReference type="NCBIfam" id="NF001390">
    <property type="entry name" value="PRK00281.1-4"/>
    <property type="match status" value="1"/>
</dbReference>
<dbReference type="NCBIfam" id="NF001389">
    <property type="entry name" value="PRK00281.1-2"/>
    <property type="match status" value="1"/>
</dbReference>
<dbReference type="NCBIfam" id="TIGR00753">
    <property type="entry name" value="undec_PP_bacA"/>
    <property type="match status" value="1"/>
</dbReference>
<evidence type="ECO:0000256" key="8">
    <source>
        <dbReference type="ARBA" id="ARBA00022989"/>
    </source>
</evidence>
<dbReference type="GO" id="GO:0050380">
    <property type="term" value="F:undecaprenyl-diphosphatase activity"/>
    <property type="evidence" value="ECO:0007669"/>
    <property type="project" value="UniProtKB-UniRule"/>
</dbReference>
<dbReference type="GO" id="GO:0071555">
    <property type="term" value="P:cell wall organization"/>
    <property type="evidence" value="ECO:0007669"/>
    <property type="project" value="UniProtKB-KW"/>
</dbReference>
<dbReference type="AlphaFoldDB" id="A0A2Z6I6X7"/>
<proteinExistence type="inferred from homology"/>
<evidence type="ECO:0000256" key="10">
    <source>
        <dbReference type="ARBA" id="ARBA00023251"/>
    </source>
</evidence>
<evidence type="ECO:0000256" key="13">
    <source>
        <dbReference type="ARBA" id="ARBA00047594"/>
    </source>
</evidence>
<reference evidence="15 16" key="1">
    <citation type="journal article" date="2018" name="Int. J. Syst. Evol. Microbiol.">
        <title>Mesosutterella multiformis gen. nov., sp. nov., a member of the family Sutterellaceae and Sutterella megalosphaeroides sp. nov., isolated from human faeces.</title>
        <authorList>
            <person name="Sakamoto M."/>
            <person name="Ikeyama N."/>
            <person name="Kunihiro T."/>
            <person name="Iino T."/>
            <person name="Yuki M."/>
            <person name="Ohkuma M."/>
        </authorList>
    </citation>
    <scope>NUCLEOTIDE SEQUENCE [LARGE SCALE GENOMIC DNA]</scope>
    <source>
        <strain evidence="15 16">6FBBBH3</strain>
    </source>
</reference>
<evidence type="ECO:0000256" key="14">
    <source>
        <dbReference type="HAMAP-Rule" id="MF_01006"/>
    </source>
</evidence>
<comment type="catalytic activity">
    <reaction evidence="13 14">
        <text>di-trans,octa-cis-undecaprenyl diphosphate + H2O = di-trans,octa-cis-undecaprenyl phosphate + phosphate + H(+)</text>
        <dbReference type="Rhea" id="RHEA:28094"/>
        <dbReference type="ChEBI" id="CHEBI:15377"/>
        <dbReference type="ChEBI" id="CHEBI:15378"/>
        <dbReference type="ChEBI" id="CHEBI:43474"/>
        <dbReference type="ChEBI" id="CHEBI:58405"/>
        <dbReference type="ChEBI" id="CHEBI:60392"/>
        <dbReference type="EC" id="3.6.1.27"/>
    </reaction>
</comment>
<keyword evidence="14" id="KW-0133">Cell shape</keyword>
<feature type="transmembrane region" description="Helical" evidence="14">
    <location>
        <begin position="255"/>
        <end position="274"/>
    </location>
</feature>
<accession>A0A2Z6I6X7</accession>
<comment type="similarity">
    <text evidence="2 14">Belongs to the UppP family.</text>
</comment>
<feature type="transmembrane region" description="Helical" evidence="14">
    <location>
        <begin position="192"/>
        <end position="210"/>
    </location>
</feature>
<organism evidence="15 16">
    <name type="scientific">Sutterella megalosphaeroides</name>
    <dbReference type="NCBI Taxonomy" id="2494234"/>
    <lineage>
        <taxon>Bacteria</taxon>
        <taxon>Pseudomonadati</taxon>
        <taxon>Pseudomonadota</taxon>
        <taxon>Betaproteobacteria</taxon>
        <taxon>Burkholderiales</taxon>
        <taxon>Sutterellaceae</taxon>
        <taxon>Sutterella</taxon>
    </lineage>
</organism>
<evidence type="ECO:0000313" key="15">
    <source>
        <dbReference type="EMBL" id="BBF22114.1"/>
    </source>
</evidence>
<name>A0A2Z6I6X7_9BURK</name>
<keyword evidence="8 14" id="KW-1133">Transmembrane helix</keyword>
<feature type="transmembrane region" description="Helical" evidence="14">
    <location>
        <begin position="47"/>
        <end position="64"/>
    </location>
</feature>
<keyword evidence="6 14" id="KW-0812">Transmembrane</keyword>
<evidence type="ECO:0000256" key="7">
    <source>
        <dbReference type="ARBA" id="ARBA00022801"/>
    </source>
</evidence>
<dbReference type="Proteomes" id="UP000271003">
    <property type="component" value="Chromosome"/>
</dbReference>
<feature type="transmembrane region" description="Helical" evidence="14">
    <location>
        <begin position="222"/>
        <end position="243"/>
    </location>
</feature>
<keyword evidence="16" id="KW-1185">Reference proteome</keyword>
<evidence type="ECO:0000256" key="5">
    <source>
        <dbReference type="ARBA" id="ARBA00022475"/>
    </source>
</evidence>
<dbReference type="RefSeq" id="WP_120175786.1">
    <property type="nucleotide sequence ID" value="NZ_AP018786.1"/>
</dbReference>
<keyword evidence="7 14" id="KW-0378">Hydrolase</keyword>
<dbReference type="GO" id="GO:0046677">
    <property type="term" value="P:response to antibiotic"/>
    <property type="evidence" value="ECO:0007669"/>
    <property type="project" value="UniProtKB-UniRule"/>
</dbReference>
<protein>
    <recommendedName>
        <fullName evidence="4 14">Undecaprenyl-diphosphatase</fullName>
        <ecNumber evidence="3 14">3.6.1.27</ecNumber>
    </recommendedName>
    <alternativeName>
        <fullName evidence="12 14">Bacitracin resistance protein</fullName>
    </alternativeName>
    <alternativeName>
        <fullName evidence="11 14">Undecaprenyl pyrophosphate phosphatase</fullName>
    </alternativeName>
</protein>
<keyword evidence="14" id="KW-0573">Peptidoglycan synthesis</keyword>
<sequence length="280" mass="30356">MDWVYLFQAVVLGIVEGLTEFLPVSSTGHLIIASELTGFSGTQGADTFVVGIQAGAILAVCWYYRARILSILKGLFSNPVEQRLAANTVIAFLPAAVIGVLVGGLIKAYLFNAITVATALVAGGVLILWLESHFEKRGIRPRVVTMDDMTWKDALKVGFMQCLAMIPGTSRSGATIIGGLVLGLSRRAATEFSFFLSIPTIFGATAYDLWKARNDLGLENLEGFGVGFVVSFFSALLVVHWLLRYVSGHDFRAFGWYRIVFGCVILATALFGWVDWSAGL</sequence>
<evidence type="ECO:0000256" key="6">
    <source>
        <dbReference type="ARBA" id="ARBA00022692"/>
    </source>
</evidence>
<feature type="transmembrane region" description="Helical" evidence="14">
    <location>
        <begin position="84"/>
        <end position="103"/>
    </location>
</feature>
<feature type="transmembrane region" description="Helical" evidence="14">
    <location>
        <begin position="109"/>
        <end position="130"/>
    </location>
</feature>
<keyword evidence="14" id="KW-0961">Cell wall biogenesis/degradation</keyword>
<dbReference type="GO" id="GO:0008360">
    <property type="term" value="P:regulation of cell shape"/>
    <property type="evidence" value="ECO:0007669"/>
    <property type="project" value="UniProtKB-KW"/>
</dbReference>
<dbReference type="OrthoDB" id="9808289at2"/>
<evidence type="ECO:0000256" key="2">
    <source>
        <dbReference type="ARBA" id="ARBA00010621"/>
    </source>
</evidence>
<evidence type="ECO:0000256" key="9">
    <source>
        <dbReference type="ARBA" id="ARBA00023136"/>
    </source>
</evidence>
<evidence type="ECO:0000256" key="3">
    <source>
        <dbReference type="ARBA" id="ARBA00012374"/>
    </source>
</evidence>
<dbReference type="InterPro" id="IPR003824">
    <property type="entry name" value="UppP"/>
</dbReference>
<evidence type="ECO:0000256" key="1">
    <source>
        <dbReference type="ARBA" id="ARBA00004651"/>
    </source>
</evidence>
<dbReference type="Pfam" id="PF02673">
    <property type="entry name" value="BacA"/>
    <property type="match status" value="1"/>
</dbReference>
<dbReference type="HAMAP" id="MF_01006">
    <property type="entry name" value="Undec_diphosphatase"/>
    <property type="match status" value="1"/>
</dbReference>
<dbReference type="GO" id="GO:0009252">
    <property type="term" value="P:peptidoglycan biosynthetic process"/>
    <property type="evidence" value="ECO:0007669"/>
    <property type="project" value="UniProtKB-KW"/>
</dbReference>
<dbReference type="GO" id="GO:0005886">
    <property type="term" value="C:plasma membrane"/>
    <property type="evidence" value="ECO:0007669"/>
    <property type="project" value="UniProtKB-SubCell"/>
</dbReference>
<comment type="miscellaneous">
    <text evidence="14">Bacitracin is thought to be involved in the inhibition of peptidoglycan synthesis by sequestering undecaprenyl diphosphate, thereby reducing the pool of lipid carrier available.</text>
</comment>
<keyword evidence="10 14" id="KW-0046">Antibiotic resistance</keyword>
<keyword evidence="5 14" id="KW-1003">Cell membrane</keyword>
<evidence type="ECO:0000313" key="16">
    <source>
        <dbReference type="Proteomes" id="UP000271003"/>
    </source>
</evidence>
<comment type="subcellular location">
    <subcellularLocation>
        <location evidence="1 14">Cell membrane</location>
        <topology evidence="1 14">Multi-pass membrane protein</topology>
    </subcellularLocation>
</comment>
<dbReference type="EC" id="3.6.1.27" evidence="3 14"/>